<dbReference type="InterPro" id="IPR026610">
    <property type="entry name" value="Hen1"/>
</dbReference>
<dbReference type="InterPro" id="IPR029063">
    <property type="entry name" value="SAM-dependent_MTases_sf"/>
</dbReference>
<dbReference type="PANTHER" id="PTHR21404:SF3">
    <property type="entry name" value="SMALL RNA 2'-O-METHYLTRANSFERASE"/>
    <property type="match status" value="1"/>
</dbReference>
<dbReference type="GO" id="GO:0001510">
    <property type="term" value="P:RNA methylation"/>
    <property type="evidence" value="ECO:0007669"/>
    <property type="project" value="InterPro"/>
</dbReference>
<evidence type="ECO:0000256" key="5">
    <source>
        <dbReference type="ARBA" id="ARBA00022679"/>
    </source>
</evidence>
<evidence type="ECO:0000256" key="4">
    <source>
        <dbReference type="ARBA" id="ARBA00022603"/>
    </source>
</evidence>
<feature type="compositionally biased region" description="Low complexity" evidence="13">
    <location>
        <begin position="65"/>
        <end position="81"/>
    </location>
</feature>
<protein>
    <recommendedName>
        <fullName evidence="3">Small RNA 2'-O-methyltransferase</fullName>
        <ecNumber evidence="11">2.1.1.386</ecNumber>
    </recommendedName>
</protein>
<dbReference type="STRING" id="180088.A0A1J8QJ80"/>
<sequence>MLPLMSGDAELRVTFFPPLYLQRRIWVLDILRREHISEIVDIGCGEGELLAVLCQPAPSLPPPSSDVLSSTSDATSSAIDPSDLDLHPMRVNGLDISSHTLASAIEDTSPASANASYTRWEPLKVNIWHGGLEVFNPTFVNVECIVATEVYVYSVLRSLAAEFTFFYSFLSSIEHLPDVVLADFAPMILGAYHPRLFLVTTPSYTFNARFSPPGTMKANGFPDPTKRTDRVFRHHDHKFEWTVEEFREWCECVAREWGYDVDMATIGHAQEKDDWGRDEELGGASQVAVFRRLDGDVLATVREKNSALVRDRMKDQTEHHLLAVHNHDAHVRAGKRVSAEEIVKAVVDKFGEWGEAELRLEEIWFVEDIGVMCGGWVEVLIEAIEGSPKFILQTSKDQRRGDWSVLLVGGRKKNTSWSSEHTSDDTYEEVQEEYRPRSHDEDVGFGWDSGIDLSWDISKEDTWGKADTTWTSHSSNNTVDWDSHSTAPWDTPS</sequence>
<keyword evidence="10" id="KW-0943">RNA-mediated gene silencing</keyword>
<evidence type="ECO:0000256" key="8">
    <source>
        <dbReference type="ARBA" id="ARBA00022842"/>
    </source>
</evidence>
<evidence type="ECO:0000256" key="13">
    <source>
        <dbReference type="SAM" id="MobiDB-lite"/>
    </source>
</evidence>
<dbReference type="GO" id="GO:0005737">
    <property type="term" value="C:cytoplasm"/>
    <property type="evidence" value="ECO:0007669"/>
    <property type="project" value="TreeGrafter"/>
</dbReference>
<accession>A0A1J8QJ80</accession>
<feature type="region of interest" description="Disordered" evidence="13">
    <location>
        <begin position="62"/>
        <end position="81"/>
    </location>
</feature>
<evidence type="ECO:0000256" key="9">
    <source>
        <dbReference type="ARBA" id="ARBA00022884"/>
    </source>
</evidence>
<evidence type="ECO:0000256" key="12">
    <source>
        <dbReference type="ARBA" id="ARBA00048418"/>
    </source>
</evidence>
<gene>
    <name evidence="14" type="ORF">AZE42_04213</name>
</gene>
<keyword evidence="9" id="KW-0694">RNA-binding</keyword>
<dbReference type="Proteomes" id="UP000183567">
    <property type="component" value="Unassembled WGS sequence"/>
</dbReference>
<keyword evidence="4" id="KW-0489">Methyltransferase</keyword>
<dbReference type="Gene3D" id="3.40.50.150">
    <property type="entry name" value="Vaccinia Virus protein VP39"/>
    <property type="match status" value="2"/>
</dbReference>
<dbReference type="OrthoDB" id="2154311at2759"/>
<evidence type="ECO:0000256" key="6">
    <source>
        <dbReference type="ARBA" id="ARBA00022691"/>
    </source>
</evidence>
<dbReference type="GO" id="GO:0030422">
    <property type="term" value="P:siRNA processing"/>
    <property type="evidence" value="ECO:0007669"/>
    <property type="project" value="TreeGrafter"/>
</dbReference>
<keyword evidence="7" id="KW-0479">Metal-binding</keyword>
<feature type="region of interest" description="Disordered" evidence="13">
    <location>
        <begin position="469"/>
        <end position="493"/>
    </location>
</feature>
<proteinExistence type="inferred from homology"/>
<evidence type="ECO:0000256" key="1">
    <source>
        <dbReference type="ARBA" id="ARBA00001946"/>
    </source>
</evidence>
<keyword evidence="5" id="KW-0808">Transferase</keyword>
<comment type="caution">
    <text evidence="14">The sequence shown here is derived from an EMBL/GenBank/DDBJ whole genome shotgun (WGS) entry which is preliminary data.</text>
</comment>
<evidence type="ECO:0000313" key="14">
    <source>
        <dbReference type="EMBL" id="OJA19979.1"/>
    </source>
</evidence>
<evidence type="ECO:0000313" key="15">
    <source>
        <dbReference type="Proteomes" id="UP000183567"/>
    </source>
</evidence>
<name>A0A1J8QJ80_9AGAM</name>
<dbReference type="PANTHER" id="PTHR21404">
    <property type="entry name" value="HEN1"/>
    <property type="match status" value="1"/>
</dbReference>
<evidence type="ECO:0000256" key="3">
    <source>
        <dbReference type="ARBA" id="ARBA00021330"/>
    </source>
</evidence>
<comment type="cofactor">
    <cofactor evidence="1">
        <name>Mg(2+)</name>
        <dbReference type="ChEBI" id="CHEBI:18420"/>
    </cofactor>
</comment>
<reference evidence="14 15" key="1">
    <citation type="submission" date="2016-03" db="EMBL/GenBank/DDBJ databases">
        <title>Comparative genomics of the ectomycorrhizal sister species Rhizopogon vinicolor and Rhizopogon vesiculosus (Basidiomycota: Boletales) reveals a divergence of the mating type B locus.</title>
        <authorList>
            <person name="Mujic A.B."/>
            <person name="Kuo A."/>
            <person name="Tritt A."/>
            <person name="Lipzen A."/>
            <person name="Chen C."/>
            <person name="Johnson J."/>
            <person name="Sharma A."/>
            <person name="Barry K."/>
            <person name="Grigoriev I.V."/>
            <person name="Spatafora J.W."/>
        </authorList>
    </citation>
    <scope>NUCLEOTIDE SEQUENCE [LARGE SCALE GENOMIC DNA]</scope>
    <source>
        <strain evidence="14 15">AM-OR11-056</strain>
    </source>
</reference>
<dbReference type="GO" id="GO:0005634">
    <property type="term" value="C:nucleus"/>
    <property type="evidence" value="ECO:0007669"/>
    <property type="project" value="TreeGrafter"/>
</dbReference>
<organism evidence="14 15">
    <name type="scientific">Rhizopogon vesiculosus</name>
    <dbReference type="NCBI Taxonomy" id="180088"/>
    <lineage>
        <taxon>Eukaryota</taxon>
        <taxon>Fungi</taxon>
        <taxon>Dikarya</taxon>
        <taxon>Basidiomycota</taxon>
        <taxon>Agaricomycotina</taxon>
        <taxon>Agaricomycetes</taxon>
        <taxon>Agaricomycetidae</taxon>
        <taxon>Boletales</taxon>
        <taxon>Suillineae</taxon>
        <taxon>Rhizopogonaceae</taxon>
        <taxon>Rhizopogon</taxon>
    </lineage>
</organism>
<dbReference type="GO" id="GO:0003723">
    <property type="term" value="F:RNA binding"/>
    <property type="evidence" value="ECO:0007669"/>
    <property type="project" value="UniProtKB-KW"/>
</dbReference>
<evidence type="ECO:0000256" key="10">
    <source>
        <dbReference type="ARBA" id="ARBA00023158"/>
    </source>
</evidence>
<dbReference type="EC" id="2.1.1.386" evidence="11"/>
<comment type="catalytic activity">
    <reaction evidence="12">
        <text>small RNA 3'-end nucleotide + S-adenosyl-L-methionine = small RNA 3'-end 2'-O-methylnucleotide + S-adenosyl-L-homocysteine + H(+)</text>
        <dbReference type="Rhea" id="RHEA:37887"/>
        <dbReference type="Rhea" id="RHEA-COMP:10415"/>
        <dbReference type="Rhea" id="RHEA-COMP:10416"/>
        <dbReference type="ChEBI" id="CHEBI:15378"/>
        <dbReference type="ChEBI" id="CHEBI:57856"/>
        <dbReference type="ChEBI" id="CHEBI:59789"/>
        <dbReference type="ChEBI" id="CHEBI:74896"/>
        <dbReference type="ChEBI" id="CHEBI:74898"/>
        <dbReference type="EC" id="2.1.1.386"/>
    </reaction>
</comment>
<dbReference type="AlphaFoldDB" id="A0A1J8QJ80"/>
<evidence type="ECO:0000256" key="7">
    <source>
        <dbReference type="ARBA" id="ARBA00022723"/>
    </source>
</evidence>
<evidence type="ECO:0000256" key="2">
    <source>
        <dbReference type="ARBA" id="ARBA00009026"/>
    </source>
</evidence>
<comment type="similarity">
    <text evidence="2">Belongs to the methyltransferase superfamily. HEN1 family.</text>
</comment>
<dbReference type="GO" id="GO:0046872">
    <property type="term" value="F:metal ion binding"/>
    <property type="evidence" value="ECO:0007669"/>
    <property type="project" value="UniProtKB-KW"/>
</dbReference>
<keyword evidence="8" id="KW-0460">Magnesium</keyword>
<dbReference type="EMBL" id="LVVM01000769">
    <property type="protein sequence ID" value="OJA19979.1"/>
    <property type="molecule type" value="Genomic_DNA"/>
</dbReference>
<feature type="region of interest" description="Disordered" evidence="13">
    <location>
        <begin position="414"/>
        <end position="439"/>
    </location>
</feature>
<keyword evidence="15" id="KW-1185">Reference proteome</keyword>
<evidence type="ECO:0000256" key="11">
    <source>
        <dbReference type="ARBA" id="ARBA00035025"/>
    </source>
</evidence>
<dbReference type="GO" id="GO:0090486">
    <property type="term" value="F:small RNA 2'-O-methyltransferase activity"/>
    <property type="evidence" value="ECO:0007669"/>
    <property type="project" value="UniProtKB-EC"/>
</dbReference>
<keyword evidence="6" id="KW-0949">S-adenosyl-L-methionine</keyword>